<organism evidence="3 4">
    <name type="scientific">Allohahella marinimesophila</name>
    <dbReference type="NCBI Taxonomy" id="1054972"/>
    <lineage>
        <taxon>Bacteria</taxon>
        <taxon>Pseudomonadati</taxon>
        <taxon>Pseudomonadota</taxon>
        <taxon>Gammaproteobacteria</taxon>
        <taxon>Oceanospirillales</taxon>
        <taxon>Hahellaceae</taxon>
        <taxon>Allohahella</taxon>
    </lineage>
</organism>
<dbReference type="InterPro" id="IPR029069">
    <property type="entry name" value="HotDog_dom_sf"/>
</dbReference>
<name>A0ABP7PW40_9GAMM</name>
<feature type="domain" description="Acyl-CoA thioesterase-like N-terminal HotDog" evidence="1">
    <location>
        <begin position="23"/>
        <end position="105"/>
    </location>
</feature>
<dbReference type="InterPro" id="IPR042171">
    <property type="entry name" value="Acyl-CoA_hotdog"/>
</dbReference>
<evidence type="ECO:0000313" key="3">
    <source>
        <dbReference type="EMBL" id="GAA3972076.1"/>
    </source>
</evidence>
<gene>
    <name evidence="3" type="ORF">GCM10022278_31780</name>
</gene>
<feature type="domain" description="Acyl-CoA thioesterase-like C-terminal" evidence="2">
    <location>
        <begin position="134"/>
        <end position="260"/>
    </location>
</feature>
<protein>
    <submittedName>
        <fullName evidence="3">Thioesterase family protein</fullName>
    </submittedName>
</protein>
<dbReference type="Proteomes" id="UP001501337">
    <property type="component" value="Unassembled WGS sequence"/>
</dbReference>
<evidence type="ECO:0000313" key="4">
    <source>
        <dbReference type="Proteomes" id="UP001501337"/>
    </source>
</evidence>
<evidence type="ECO:0000259" key="2">
    <source>
        <dbReference type="Pfam" id="PF20789"/>
    </source>
</evidence>
<evidence type="ECO:0000259" key="1">
    <source>
        <dbReference type="Pfam" id="PF13622"/>
    </source>
</evidence>
<sequence length="271" mass="29576">MTEFGQLLEGLRNDGDSFTIELPLDWLQGRTAYGGLSAALCLEATTRSFQSLPPLRSAHFSFVGPAVGVLRVKADIVRQGKSTVFTRAEIVGEMGVAAHASFCFGMSRAAEYSYLSVPMPAALEPENYPEYFIWDNRPNFMRHFEGKLVAGARPNTAAAQPEMTVWLRHRDQNVDGGLVALLALADALPPAVFVLFQEPVPISTVTWSVDFIDEAPVNAEGWWLVKSAAESACNGFSTQNITIWAPDGRPALSARQNVAVFGEPSLIEKWA</sequence>
<dbReference type="InterPro" id="IPR049449">
    <property type="entry name" value="TesB_ACOT8-like_N"/>
</dbReference>
<accession>A0ABP7PW40</accession>
<dbReference type="Gene3D" id="2.40.160.210">
    <property type="entry name" value="Acyl-CoA thioesterase, double hotdog domain"/>
    <property type="match status" value="1"/>
</dbReference>
<dbReference type="SUPFAM" id="SSF54637">
    <property type="entry name" value="Thioesterase/thiol ester dehydrase-isomerase"/>
    <property type="match status" value="2"/>
</dbReference>
<dbReference type="EMBL" id="BAABBO010000014">
    <property type="protein sequence ID" value="GAA3972076.1"/>
    <property type="molecule type" value="Genomic_DNA"/>
</dbReference>
<dbReference type="Pfam" id="PF13622">
    <property type="entry name" value="4HBT_3"/>
    <property type="match status" value="1"/>
</dbReference>
<comment type="caution">
    <text evidence="3">The sequence shown here is derived from an EMBL/GenBank/DDBJ whole genome shotgun (WGS) entry which is preliminary data.</text>
</comment>
<keyword evidence="4" id="KW-1185">Reference proteome</keyword>
<reference evidence="4" key="1">
    <citation type="journal article" date="2019" name="Int. J. Syst. Evol. Microbiol.">
        <title>The Global Catalogue of Microorganisms (GCM) 10K type strain sequencing project: providing services to taxonomists for standard genome sequencing and annotation.</title>
        <authorList>
            <consortium name="The Broad Institute Genomics Platform"/>
            <consortium name="The Broad Institute Genome Sequencing Center for Infectious Disease"/>
            <person name="Wu L."/>
            <person name="Ma J."/>
        </authorList>
    </citation>
    <scope>NUCLEOTIDE SEQUENCE [LARGE SCALE GENOMIC DNA]</scope>
    <source>
        <strain evidence="4">JCM 17555</strain>
    </source>
</reference>
<dbReference type="InterPro" id="IPR049450">
    <property type="entry name" value="ACOT8-like_C"/>
</dbReference>
<dbReference type="Pfam" id="PF20789">
    <property type="entry name" value="4HBT_3C"/>
    <property type="match status" value="1"/>
</dbReference>
<proteinExistence type="predicted"/>